<evidence type="ECO:0000313" key="2">
    <source>
        <dbReference type="EMBL" id="GFC54501.1"/>
    </source>
</evidence>
<feature type="domain" description="Symplekin/Pta1 N-terminal" evidence="1">
    <location>
        <begin position="12"/>
        <end position="176"/>
    </location>
</feature>
<reference evidence="2" key="1">
    <citation type="journal article" date="2019" name="Sci. Rep.">
        <title>Draft genome of Tanacetum cinerariifolium, the natural source of mosquito coil.</title>
        <authorList>
            <person name="Yamashiro T."/>
            <person name="Shiraishi A."/>
            <person name="Satake H."/>
            <person name="Nakayama K."/>
        </authorList>
    </citation>
    <scope>NUCLEOTIDE SEQUENCE</scope>
</reference>
<dbReference type="Gene3D" id="1.25.10.10">
    <property type="entry name" value="Leucine-rich Repeat Variant"/>
    <property type="match status" value="1"/>
</dbReference>
<dbReference type="InterPro" id="IPR032460">
    <property type="entry name" value="Symplekin/Pta1_N"/>
</dbReference>
<feature type="non-terminal residue" evidence="2">
    <location>
        <position position="181"/>
    </location>
</feature>
<protein>
    <submittedName>
        <fullName evidence="2">Symplekin isoform X1</fullName>
    </submittedName>
</protein>
<accession>A0A699Q2E7</accession>
<dbReference type="PANTHER" id="PTHR47184">
    <property type="entry name" value="PHOSPHATIDYLINOSITOL 3-AND 4-KINASE FAMILY PROTEIN-RELATED"/>
    <property type="match status" value="1"/>
</dbReference>
<dbReference type="InterPro" id="IPR011989">
    <property type="entry name" value="ARM-like"/>
</dbReference>
<evidence type="ECO:0000259" key="1">
    <source>
        <dbReference type="Pfam" id="PF11935"/>
    </source>
</evidence>
<gene>
    <name evidence="2" type="ORF">Tci_826471</name>
</gene>
<dbReference type="AlphaFoldDB" id="A0A699Q2E7"/>
<dbReference type="EMBL" id="BKCJ010961467">
    <property type="protein sequence ID" value="GFC54501.1"/>
    <property type="molecule type" value="Genomic_DNA"/>
</dbReference>
<proteinExistence type="predicted"/>
<dbReference type="Pfam" id="PF11935">
    <property type="entry name" value="SYMPK_PTA1_N"/>
    <property type="match status" value="1"/>
</dbReference>
<feature type="non-terminal residue" evidence="2">
    <location>
        <position position="1"/>
    </location>
</feature>
<organism evidence="2">
    <name type="scientific">Tanacetum cinerariifolium</name>
    <name type="common">Dalmatian daisy</name>
    <name type="synonym">Chrysanthemum cinerariifolium</name>
    <dbReference type="NCBI Taxonomy" id="118510"/>
    <lineage>
        <taxon>Eukaryota</taxon>
        <taxon>Viridiplantae</taxon>
        <taxon>Streptophyta</taxon>
        <taxon>Embryophyta</taxon>
        <taxon>Tracheophyta</taxon>
        <taxon>Spermatophyta</taxon>
        <taxon>Magnoliopsida</taxon>
        <taxon>eudicotyledons</taxon>
        <taxon>Gunneridae</taxon>
        <taxon>Pentapetalae</taxon>
        <taxon>asterids</taxon>
        <taxon>campanulids</taxon>
        <taxon>Asterales</taxon>
        <taxon>Asteraceae</taxon>
        <taxon>Asteroideae</taxon>
        <taxon>Anthemideae</taxon>
        <taxon>Anthemidinae</taxon>
        <taxon>Tanacetum</taxon>
    </lineage>
</organism>
<comment type="caution">
    <text evidence="2">The sequence shown here is derived from an EMBL/GenBank/DDBJ whole genome shotgun (WGS) entry which is preliminary data.</text>
</comment>
<sequence>GLYSSELDDSLESSWAWVLKLKDEIYSMAHQSESDGRKLLALKFVESVTLLYTADPSASSEPPADQTSADEFNIAWLRGGHPILNVGDLSIEASRNLGLLLDQLRYPAVKSLSNMVVIVLIKSLSAIAKKRPAFYGRILPVLLGLDPSSAAVKAGHVSGVHHALKNAFLSCLRCTHPGAVP</sequence>
<name>A0A699Q2E7_TANCI</name>
<dbReference type="PANTHER" id="PTHR47184:SF2">
    <property type="entry name" value="SYMPLEKIN"/>
    <property type="match status" value="1"/>
</dbReference>